<proteinExistence type="predicted"/>
<dbReference type="SUPFAM" id="SSF81606">
    <property type="entry name" value="PP2C-like"/>
    <property type="match status" value="1"/>
</dbReference>
<dbReference type="HOGENOM" id="CLU_095973_0_0_6"/>
<dbReference type="InterPro" id="IPR036457">
    <property type="entry name" value="PPM-type-like_dom_sf"/>
</dbReference>
<dbReference type="OrthoDB" id="6402115at2"/>
<dbReference type="EMBL" id="CP000282">
    <property type="protein sequence ID" value="ABD79476.1"/>
    <property type="molecule type" value="Genomic_DNA"/>
</dbReference>
<dbReference type="KEGG" id="sde:Sde_0212"/>
<dbReference type="STRING" id="203122.Sde_0212"/>
<name>Q21PA3_SACD2</name>
<evidence type="ECO:0000313" key="1">
    <source>
        <dbReference type="EMBL" id="ABD79476.1"/>
    </source>
</evidence>
<gene>
    <name evidence="1" type="ordered locus">Sde_0212</name>
</gene>
<dbReference type="GeneID" id="98611919"/>
<dbReference type="RefSeq" id="WP_011466700.1">
    <property type="nucleotide sequence ID" value="NC_007912.1"/>
</dbReference>
<dbReference type="Gene3D" id="3.60.40.10">
    <property type="entry name" value="PPM-type phosphatase domain"/>
    <property type="match status" value="1"/>
</dbReference>
<reference evidence="1 2" key="1">
    <citation type="journal article" date="2008" name="PLoS Genet.">
        <title>Complete genome sequence of the complex carbohydrate-degrading marine bacterium, Saccharophagus degradans strain 2-40 T.</title>
        <authorList>
            <person name="Weiner R.M."/>
            <person name="Taylor L.E.II."/>
            <person name="Henrissat B."/>
            <person name="Hauser L."/>
            <person name="Land M."/>
            <person name="Coutinho P.M."/>
            <person name="Rancurel C."/>
            <person name="Saunders E.H."/>
            <person name="Longmire A.G."/>
            <person name="Zhang H."/>
            <person name="Bayer E.A."/>
            <person name="Gilbert H.J."/>
            <person name="Larimer F."/>
            <person name="Zhulin I.B."/>
            <person name="Ekborg N.A."/>
            <person name="Lamed R."/>
            <person name="Richardson P.M."/>
            <person name="Borovok I."/>
            <person name="Hutcheson S."/>
        </authorList>
    </citation>
    <scope>NUCLEOTIDE SEQUENCE [LARGE SCALE GENOMIC DNA]</scope>
    <source>
        <strain evidence="2">2-40 / ATCC 43961 / DSM 17024</strain>
    </source>
</reference>
<dbReference type="eggNOG" id="COG0631">
    <property type="taxonomic scope" value="Bacteria"/>
</dbReference>
<organism evidence="1 2">
    <name type="scientific">Saccharophagus degradans (strain 2-40 / ATCC 43961 / DSM 17024)</name>
    <dbReference type="NCBI Taxonomy" id="203122"/>
    <lineage>
        <taxon>Bacteria</taxon>
        <taxon>Pseudomonadati</taxon>
        <taxon>Pseudomonadota</taxon>
        <taxon>Gammaproteobacteria</taxon>
        <taxon>Cellvibrionales</taxon>
        <taxon>Cellvibrionaceae</taxon>
        <taxon>Saccharophagus</taxon>
    </lineage>
</organism>
<dbReference type="Proteomes" id="UP000001947">
    <property type="component" value="Chromosome"/>
</dbReference>
<sequence>MKIKWTSQRGKERSYNNDAVALGYKGHFLIVVLVDAAENRTPRTSKYFQSPTKRLASFWADSCLQKILKLEVLSSEEAIIHALSDQQKKLRSHYLHDIASYGVLTVNIETGDIKWLFTGDCRFGLITNAEKVQWLSKPHRLNELPLYLPREHDSHEVKVSKQNISEHTLTQCLNARRFTSPTVVKSKICIDASEAATTSIIIGTDGYWSEHLHQGIAMGDIADDASFLTIKRGGKALRMHSDSPNLLVIYS</sequence>
<protein>
    <recommendedName>
        <fullName evidence="3">PPM-type phosphatase domain-containing protein</fullName>
    </recommendedName>
</protein>
<keyword evidence="2" id="KW-1185">Reference proteome</keyword>
<dbReference type="AlphaFoldDB" id="Q21PA3"/>
<accession>Q21PA3</accession>
<evidence type="ECO:0008006" key="3">
    <source>
        <dbReference type="Google" id="ProtNLM"/>
    </source>
</evidence>
<evidence type="ECO:0000313" key="2">
    <source>
        <dbReference type="Proteomes" id="UP000001947"/>
    </source>
</evidence>